<organism evidence="15 16">
    <name type="scientific">Penicillium malachiteum</name>
    <dbReference type="NCBI Taxonomy" id="1324776"/>
    <lineage>
        <taxon>Eukaryota</taxon>
        <taxon>Fungi</taxon>
        <taxon>Dikarya</taxon>
        <taxon>Ascomycota</taxon>
        <taxon>Pezizomycotina</taxon>
        <taxon>Eurotiomycetes</taxon>
        <taxon>Eurotiomycetidae</taxon>
        <taxon>Eurotiales</taxon>
        <taxon>Aspergillaceae</taxon>
        <taxon>Penicillium</taxon>
    </lineage>
</organism>
<feature type="region of interest" description="Disordered" evidence="1">
    <location>
        <begin position="1"/>
        <end position="84"/>
    </location>
</feature>
<evidence type="ECO:0000313" key="16">
    <source>
        <dbReference type="Proteomes" id="UP001215712"/>
    </source>
</evidence>
<evidence type="ECO:0000313" key="6">
    <source>
        <dbReference type="EMBL" id="KAJ5710252.1"/>
    </source>
</evidence>
<evidence type="ECO:0000256" key="1">
    <source>
        <dbReference type="SAM" id="MobiDB-lite"/>
    </source>
</evidence>
<evidence type="ECO:0000313" key="4">
    <source>
        <dbReference type="EMBL" id="KAJ5710238.1"/>
    </source>
</evidence>
<evidence type="ECO:0000313" key="5">
    <source>
        <dbReference type="EMBL" id="KAJ5710244.1"/>
    </source>
</evidence>
<keyword evidence="16" id="KW-1185">Reference proteome</keyword>
<evidence type="ECO:0000313" key="2">
    <source>
        <dbReference type="EMBL" id="KAJ5710224.1"/>
    </source>
</evidence>
<protein>
    <submittedName>
        <fullName evidence="15">Uncharacterized protein</fullName>
    </submittedName>
</protein>
<evidence type="ECO:0000313" key="15">
    <source>
        <dbReference type="EMBL" id="KAJ5712186.1"/>
    </source>
</evidence>
<gene>
    <name evidence="15" type="ORF">N7493_008654</name>
    <name evidence="10" type="ORF">N7493_009310</name>
    <name evidence="11" type="ORF">N7493_009317</name>
    <name evidence="12" type="ORF">N7493_009326</name>
    <name evidence="13" type="ORF">N7493_009331</name>
    <name evidence="14" type="ORF">N7493_009336</name>
    <name evidence="4" type="ORF">N7493_009348</name>
    <name evidence="5" type="ORF">N7493_009354</name>
    <name evidence="6" type="ORF">N7493_009362</name>
    <name evidence="7" type="ORF">N7493_009367</name>
    <name evidence="8" type="ORF">N7493_009372</name>
    <name evidence="9" type="ORF">N7493_009377</name>
    <name evidence="2" type="ORF">N7493_009391</name>
    <name evidence="3" type="ORF">N7493_009397</name>
</gene>
<dbReference type="EMBL" id="JAQJAN010000016">
    <property type="protein sequence ID" value="KAJ5710230.1"/>
    <property type="molecule type" value="Genomic_DNA"/>
</dbReference>
<evidence type="ECO:0000313" key="14">
    <source>
        <dbReference type="EMBL" id="KAJ5710299.1"/>
    </source>
</evidence>
<dbReference type="Proteomes" id="UP001215712">
    <property type="component" value="Unassembled WGS sequence"/>
</dbReference>
<sequence length="84" mass="9179">MRPSGGGADPVDDAGERRIPQGSFLRESRCQVWPAAIRPQTPAMPRPKRAPDFGNYSGEDGTRWASQPTKTARKGHLLIPPGRD</sequence>
<evidence type="ECO:0000313" key="7">
    <source>
        <dbReference type="EMBL" id="KAJ5710257.1"/>
    </source>
</evidence>
<dbReference type="EMBL" id="JAQJAN010000014">
    <property type="protein sequence ID" value="KAJ5710280.1"/>
    <property type="molecule type" value="Genomic_DNA"/>
</dbReference>
<dbReference type="EMBL" id="JAQJAN010000014">
    <property type="protein sequence ID" value="KAJ5710273.1"/>
    <property type="molecule type" value="Genomic_DNA"/>
</dbReference>
<dbReference type="EMBL" id="JAQJAN010000015">
    <property type="protein sequence ID" value="KAJ5710267.1"/>
    <property type="molecule type" value="Genomic_DNA"/>
</dbReference>
<dbReference type="EMBL" id="JAQJAN010000014">
    <property type="protein sequence ID" value="KAJ5710294.1"/>
    <property type="molecule type" value="Genomic_DNA"/>
</dbReference>
<dbReference type="EMBL" id="JAQJAN010000015">
    <property type="protein sequence ID" value="KAJ5710262.1"/>
    <property type="molecule type" value="Genomic_DNA"/>
</dbReference>
<evidence type="ECO:0000313" key="9">
    <source>
        <dbReference type="EMBL" id="KAJ5710267.1"/>
    </source>
</evidence>
<dbReference type="EMBL" id="JAQJAN010000014">
    <property type="protein sequence ID" value="KAJ5710289.1"/>
    <property type="molecule type" value="Genomic_DNA"/>
</dbReference>
<dbReference type="EMBL" id="JAQJAN010000014">
    <property type="protein sequence ID" value="KAJ5710299.1"/>
    <property type="molecule type" value="Genomic_DNA"/>
</dbReference>
<comment type="caution">
    <text evidence="15">The sequence shown here is derived from an EMBL/GenBank/DDBJ whole genome shotgun (WGS) entry which is preliminary data.</text>
</comment>
<dbReference type="EMBL" id="JAQJAN010000015">
    <property type="protein sequence ID" value="KAJ5710257.1"/>
    <property type="molecule type" value="Genomic_DNA"/>
</dbReference>
<proteinExistence type="predicted"/>
<evidence type="ECO:0000313" key="8">
    <source>
        <dbReference type="EMBL" id="KAJ5710262.1"/>
    </source>
</evidence>
<reference evidence="15" key="2">
    <citation type="submission" date="2023-01" db="EMBL/GenBank/DDBJ databases">
        <authorList>
            <person name="Petersen C."/>
        </authorList>
    </citation>
    <scope>NUCLEOTIDE SEQUENCE</scope>
    <source>
        <strain evidence="15">IBT 17514</strain>
    </source>
</reference>
<dbReference type="EMBL" id="JAQJAN010000013">
    <property type="protein sequence ID" value="KAJ5712186.1"/>
    <property type="molecule type" value="Genomic_DNA"/>
</dbReference>
<dbReference type="AlphaFoldDB" id="A0AAD6MSM9"/>
<dbReference type="EMBL" id="JAQJAN010000015">
    <property type="protein sequence ID" value="KAJ5710238.1"/>
    <property type="molecule type" value="Genomic_DNA"/>
</dbReference>
<evidence type="ECO:0000313" key="11">
    <source>
        <dbReference type="EMBL" id="KAJ5710280.1"/>
    </source>
</evidence>
<accession>A0AAD6MSM9</accession>
<dbReference type="EMBL" id="JAQJAN010000015">
    <property type="protein sequence ID" value="KAJ5710244.1"/>
    <property type="molecule type" value="Genomic_DNA"/>
</dbReference>
<name>A0AAD6MSM9_9EURO</name>
<evidence type="ECO:0000313" key="3">
    <source>
        <dbReference type="EMBL" id="KAJ5710230.1"/>
    </source>
</evidence>
<reference evidence="15" key="1">
    <citation type="journal article" date="2023" name="IMA Fungus">
        <title>Comparative genomic study of the Penicillium genus elucidates a diverse pangenome and 15 lateral gene transfer events.</title>
        <authorList>
            <person name="Petersen C."/>
            <person name="Sorensen T."/>
            <person name="Nielsen M.R."/>
            <person name="Sondergaard T.E."/>
            <person name="Sorensen J.L."/>
            <person name="Fitzpatrick D.A."/>
            <person name="Frisvad J.C."/>
            <person name="Nielsen K.L."/>
        </authorList>
    </citation>
    <scope>NUCLEOTIDE SEQUENCE</scope>
    <source>
        <strain evidence="15">IBT 17514</strain>
    </source>
</reference>
<evidence type="ECO:0000313" key="13">
    <source>
        <dbReference type="EMBL" id="KAJ5710294.1"/>
    </source>
</evidence>
<dbReference type="EMBL" id="JAQJAN010000016">
    <property type="protein sequence ID" value="KAJ5710224.1"/>
    <property type="molecule type" value="Genomic_DNA"/>
</dbReference>
<evidence type="ECO:0000313" key="12">
    <source>
        <dbReference type="EMBL" id="KAJ5710289.1"/>
    </source>
</evidence>
<evidence type="ECO:0000313" key="10">
    <source>
        <dbReference type="EMBL" id="KAJ5710273.1"/>
    </source>
</evidence>
<dbReference type="EMBL" id="JAQJAN010000015">
    <property type="protein sequence ID" value="KAJ5710252.1"/>
    <property type="molecule type" value="Genomic_DNA"/>
</dbReference>